<proteinExistence type="inferred from homology"/>
<keyword evidence="3" id="KW-1185">Reference proteome</keyword>
<comment type="similarity">
    <text evidence="1">Belongs to the CutA family.</text>
</comment>
<evidence type="ECO:0000256" key="1">
    <source>
        <dbReference type="ARBA" id="ARBA00010169"/>
    </source>
</evidence>
<protein>
    <submittedName>
        <fullName evidence="2">Divalent cation tolerance protein CutA</fullName>
    </submittedName>
</protein>
<dbReference type="GO" id="GO:0010038">
    <property type="term" value="P:response to metal ion"/>
    <property type="evidence" value="ECO:0007669"/>
    <property type="project" value="InterPro"/>
</dbReference>
<dbReference type="RefSeq" id="WP_324615097.1">
    <property type="nucleotide sequence ID" value="NZ_WMBQ01000002.1"/>
</dbReference>
<dbReference type="Pfam" id="PF03091">
    <property type="entry name" value="CutA1"/>
    <property type="match status" value="1"/>
</dbReference>
<sequence length="112" mass="12354">MQENNKPVLIYSTFPSPEAAEAVGRELVERRLAACVNILPGMTSIYRWEGTIARDSEVVMIIKTREALAPSVIKAVKSRHTYTNPALVVLPIIDGAADYLSWLLAETLPESD</sequence>
<reference evidence="2 3" key="1">
    <citation type="submission" date="2019-11" db="EMBL/GenBank/DDBJ databases">
        <title>Identification of a novel strain.</title>
        <authorList>
            <person name="Xu Q."/>
            <person name="Wang G."/>
        </authorList>
    </citation>
    <scope>NUCLEOTIDE SEQUENCE [LARGE SCALE GENOMIC DNA]</scope>
    <source>
        <strain evidence="3">xq</strain>
    </source>
</reference>
<dbReference type="PANTHER" id="PTHR23419:SF8">
    <property type="entry name" value="FI09726P"/>
    <property type="match status" value="1"/>
</dbReference>
<comment type="caution">
    <text evidence="2">The sequence shown here is derived from an EMBL/GenBank/DDBJ whole genome shotgun (WGS) entry which is preliminary data.</text>
</comment>
<dbReference type="Gene3D" id="3.30.70.120">
    <property type="match status" value="1"/>
</dbReference>
<dbReference type="InterPro" id="IPR011322">
    <property type="entry name" value="N-reg_PII-like_a/b"/>
</dbReference>
<dbReference type="PANTHER" id="PTHR23419">
    <property type="entry name" value="DIVALENT CATION TOLERANCE CUTA-RELATED"/>
    <property type="match status" value="1"/>
</dbReference>
<name>A0A6I3KU76_9HYPH</name>
<organism evidence="2 3">
    <name type="scientific">Hyphomicrobium album</name>
    <dbReference type="NCBI Taxonomy" id="2665159"/>
    <lineage>
        <taxon>Bacteria</taxon>
        <taxon>Pseudomonadati</taxon>
        <taxon>Pseudomonadota</taxon>
        <taxon>Alphaproteobacteria</taxon>
        <taxon>Hyphomicrobiales</taxon>
        <taxon>Hyphomicrobiaceae</taxon>
        <taxon>Hyphomicrobium</taxon>
    </lineage>
</organism>
<gene>
    <name evidence="2" type="ORF">GIW81_17975</name>
</gene>
<dbReference type="SUPFAM" id="SSF54913">
    <property type="entry name" value="GlnB-like"/>
    <property type="match status" value="1"/>
</dbReference>
<evidence type="ECO:0000313" key="3">
    <source>
        <dbReference type="Proteomes" id="UP000440694"/>
    </source>
</evidence>
<dbReference type="EMBL" id="WMBQ01000002">
    <property type="protein sequence ID" value="MTD96231.1"/>
    <property type="molecule type" value="Genomic_DNA"/>
</dbReference>
<accession>A0A6I3KU76</accession>
<dbReference type="Proteomes" id="UP000440694">
    <property type="component" value="Unassembled WGS sequence"/>
</dbReference>
<evidence type="ECO:0000313" key="2">
    <source>
        <dbReference type="EMBL" id="MTD96231.1"/>
    </source>
</evidence>
<dbReference type="AlphaFoldDB" id="A0A6I3KU76"/>
<dbReference type="InterPro" id="IPR015867">
    <property type="entry name" value="N-reg_PII/ATP_PRibTrfase_C"/>
</dbReference>
<dbReference type="GO" id="GO:0005507">
    <property type="term" value="F:copper ion binding"/>
    <property type="evidence" value="ECO:0007669"/>
    <property type="project" value="TreeGrafter"/>
</dbReference>
<dbReference type="InterPro" id="IPR004323">
    <property type="entry name" value="Ion_tolerance_CutA"/>
</dbReference>